<name>A0ABW0F8X6_9HYPH</name>
<gene>
    <name evidence="1" type="ORF">ACFPK2_18605</name>
</gene>
<dbReference type="InterPro" id="IPR011604">
    <property type="entry name" value="PDDEXK-like_dom_sf"/>
</dbReference>
<keyword evidence="2" id="KW-1185">Reference proteome</keyword>
<evidence type="ECO:0000313" key="1">
    <source>
        <dbReference type="EMBL" id="MFC5295005.1"/>
    </source>
</evidence>
<proteinExistence type="predicted"/>
<dbReference type="Gene3D" id="3.90.320.10">
    <property type="match status" value="1"/>
</dbReference>
<accession>A0ABW0F8X6</accession>
<protein>
    <submittedName>
        <fullName evidence="1">CRISPR-associated protein Cas4</fullName>
    </submittedName>
</protein>
<organism evidence="1 2">
    <name type="scientific">Bosea minatitlanensis</name>
    <dbReference type="NCBI Taxonomy" id="128782"/>
    <lineage>
        <taxon>Bacteria</taxon>
        <taxon>Pseudomonadati</taxon>
        <taxon>Pseudomonadota</taxon>
        <taxon>Alphaproteobacteria</taxon>
        <taxon>Hyphomicrobiales</taxon>
        <taxon>Boseaceae</taxon>
        <taxon>Bosea</taxon>
    </lineage>
</organism>
<reference evidence="2" key="1">
    <citation type="journal article" date="2019" name="Int. J. Syst. Evol. Microbiol.">
        <title>The Global Catalogue of Microorganisms (GCM) 10K type strain sequencing project: providing services to taxonomists for standard genome sequencing and annotation.</title>
        <authorList>
            <consortium name="The Broad Institute Genomics Platform"/>
            <consortium name="The Broad Institute Genome Sequencing Center for Infectious Disease"/>
            <person name="Wu L."/>
            <person name="Ma J."/>
        </authorList>
    </citation>
    <scope>NUCLEOTIDE SEQUENCE [LARGE SCALE GENOMIC DNA]</scope>
    <source>
        <strain evidence="2">CGMCC 1.15643</strain>
    </source>
</reference>
<dbReference type="Proteomes" id="UP001595976">
    <property type="component" value="Unassembled WGS sequence"/>
</dbReference>
<evidence type="ECO:0000313" key="2">
    <source>
        <dbReference type="Proteomes" id="UP001595976"/>
    </source>
</evidence>
<dbReference type="RefSeq" id="WP_260349182.1">
    <property type="nucleotide sequence ID" value="NZ_JAOAOS010000008.1"/>
</dbReference>
<dbReference type="EMBL" id="JBHSLI010000008">
    <property type="protein sequence ID" value="MFC5295005.1"/>
    <property type="molecule type" value="Genomic_DNA"/>
</dbReference>
<sequence>MGIDLNHGSGFIYGRIGHAISVSDRVNALIDAALVARNRRQQPRDYLGGSRIGEPCARKLVYEVTHTPKDEGRDFDGAILRIFDAGHQFETLSIRWLRGAGFDLRTERAAGGQFGFEAAGGKLRGHIDGVIVAGPDVGLRWPVLWEHKALNAKSWNDLVKRGLRASKPVYFAQVQLYMGYLELETALVTALNKDTEALHHEVVAFDPSCAQALSDKAVDILRAAAARELPPRIAAAQDFYLCRMCAYAKRCWEGER</sequence>
<comment type="caution">
    <text evidence="1">The sequence shown here is derived from an EMBL/GenBank/DDBJ whole genome shotgun (WGS) entry which is preliminary data.</text>
</comment>